<comment type="caution">
    <text evidence="5">Lacks conserved residue(s) required for the propagation of feature annotation.</text>
</comment>
<dbReference type="PANTHER" id="PTHR18895">
    <property type="entry name" value="HEMK METHYLTRANSFERASE"/>
    <property type="match status" value="1"/>
</dbReference>
<gene>
    <name evidence="5 8" type="primary">prmC</name>
    <name evidence="8" type="ORF">FE782_19245</name>
</gene>
<evidence type="ECO:0000256" key="1">
    <source>
        <dbReference type="ARBA" id="ARBA00022603"/>
    </source>
</evidence>
<dbReference type="Pfam" id="PF17827">
    <property type="entry name" value="PrmC_N"/>
    <property type="match status" value="1"/>
</dbReference>
<comment type="function">
    <text evidence="5">Methylates the class 1 translation termination release factors RF1/PrfA and RF2/PrfB on the glutamine residue of the universally conserved GGQ motif.</text>
</comment>
<keyword evidence="2 5" id="KW-0808">Transferase</keyword>
<evidence type="ECO:0000313" key="9">
    <source>
        <dbReference type="Proteomes" id="UP000309676"/>
    </source>
</evidence>
<protein>
    <recommendedName>
        <fullName evidence="5">Release factor glutamine methyltransferase</fullName>
        <shortName evidence="5">RF MTase</shortName>
        <ecNumber evidence="5">2.1.1.297</ecNumber>
    </recommendedName>
    <alternativeName>
        <fullName evidence="5">N5-glutamine methyltransferase PrmC</fullName>
    </alternativeName>
    <alternativeName>
        <fullName evidence="5">Protein-(glutamine-N5) MTase PrmC</fullName>
    </alternativeName>
    <alternativeName>
        <fullName evidence="5">Protein-glutamine N-methyltransferase PrmC</fullName>
    </alternativeName>
</protein>
<dbReference type="OrthoDB" id="9800643at2"/>
<feature type="domain" description="Methyltransferase small" evidence="6">
    <location>
        <begin position="118"/>
        <end position="200"/>
    </location>
</feature>
<name>A0A5R9G2R0_9BACL</name>
<dbReference type="Gene3D" id="3.40.50.150">
    <property type="entry name" value="Vaccinia Virus protein VP39"/>
    <property type="match status" value="1"/>
</dbReference>
<dbReference type="InterPro" id="IPR004556">
    <property type="entry name" value="HemK-like"/>
</dbReference>
<dbReference type="HAMAP" id="MF_02126">
    <property type="entry name" value="RF_methyltr_PrmC"/>
    <property type="match status" value="1"/>
</dbReference>
<feature type="binding site" evidence="5">
    <location>
        <begin position="124"/>
        <end position="128"/>
    </location>
    <ligand>
        <name>S-adenosyl-L-methionine</name>
        <dbReference type="ChEBI" id="CHEBI:59789"/>
    </ligand>
</feature>
<dbReference type="InterPro" id="IPR050320">
    <property type="entry name" value="N5-glutamine_MTase"/>
</dbReference>
<reference evidence="8 9" key="1">
    <citation type="submission" date="2019-05" db="EMBL/GenBank/DDBJ databases">
        <authorList>
            <person name="Narsing Rao M.P."/>
            <person name="Li W.J."/>
        </authorList>
    </citation>
    <scope>NUCLEOTIDE SEQUENCE [LARGE SCALE GENOMIC DNA]</scope>
    <source>
        <strain evidence="8 9">SYSU_K30003</strain>
    </source>
</reference>
<dbReference type="InterPro" id="IPR029063">
    <property type="entry name" value="SAM-dependent_MTases_sf"/>
</dbReference>
<comment type="similarity">
    <text evidence="5">Belongs to the protein N5-glutamine methyltransferase family. PrmC subfamily.</text>
</comment>
<sequence>MTVREAFMRASSFLGERGTSEAPASAELLLQYVLGVTRTKLLAIWSDAIDEDAFERLWALLQRRAAGEPVQYIMGEAYFYGRRFAVDKTVLIPRPETELLAERVLLLGTELWGAAGAPRVVDVGTGSGAIAVTLAAERPSWRVAASDISPEALETARRNAEANGASLEFLLGDLLEPAAKAYGGGGIDILVSNPPYIRSADMAELQVEVREFEPHLALDGGEDGLDPYRRLLAQMASFGVRPRIVGFECGLGQARDLAKLLQAAGRWTDVSIVEDYAGIERHVIGVRK</sequence>
<dbReference type="Proteomes" id="UP000309676">
    <property type="component" value="Unassembled WGS sequence"/>
</dbReference>
<feature type="binding site" evidence="5">
    <location>
        <position position="193"/>
    </location>
    <ligand>
        <name>S-adenosyl-L-methionine</name>
        <dbReference type="ChEBI" id="CHEBI:59789"/>
    </ligand>
</feature>
<comment type="catalytic activity">
    <reaction evidence="4 5">
        <text>L-glutaminyl-[peptide chain release factor] + S-adenosyl-L-methionine = N(5)-methyl-L-glutaminyl-[peptide chain release factor] + S-adenosyl-L-homocysteine + H(+)</text>
        <dbReference type="Rhea" id="RHEA:42896"/>
        <dbReference type="Rhea" id="RHEA-COMP:10271"/>
        <dbReference type="Rhea" id="RHEA-COMP:10272"/>
        <dbReference type="ChEBI" id="CHEBI:15378"/>
        <dbReference type="ChEBI" id="CHEBI:30011"/>
        <dbReference type="ChEBI" id="CHEBI:57856"/>
        <dbReference type="ChEBI" id="CHEBI:59789"/>
        <dbReference type="ChEBI" id="CHEBI:61891"/>
        <dbReference type="EC" id="2.1.1.297"/>
    </reaction>
</comment>
<proteinExistence type="inferred from homology"/>
<evidence type="ECO:0000256" key="4">
    <source>
        <dbReference type="ARBA" id="ARBA00048391"/>
    </source>
</evidence>
<dbReference type="GO" id="GO:0032259">
    <property type="term" value="P:methylation"/>
    <property type="evidence" value="ECO:0007669"/>
    <property type="project" value="UniProtKB-KW"/>
</dbReference>
<feature type="binding site" evidence="5">
    <location>
        <position position="147"/>
    </location>
    <ligand>
        <name>S-adenosyl-L-methionine</name>
        <dbReference type="ChEBI" id="CHEBI:59789"/>
    </ligand>
</feature>
<dbReference type="NCBIfam" id="TIGR00536">
    <property type="entry name" value="hemK_fam"/>
    <property type="match status" value="1"/>
</dbReference>
<evidence type="ECO:0000256" key="2">
    <source>
        <dbReference type="ARBA" id="ARBA00022679"/>
    </source>
</evidence>
<keyword evidence="3 5" id="KW-0949">S-adenosyl-L-methionine</keyword>
<dbReference type="Gene3D" id="1.10.8.10">
    <property type="entry name" value="DNA helicase RuvA subunit, C-terminal domain"/>
    <property type="match status" value="1"/>
</dbReference>
<dbReference type="InterPro" id="IPR002052">
    <property type="entry name" value="DNA_methylase_N6_adenine_CS"/>
</dbReference>
<dbReference type="NCBIfam" id="TIGR03534">
    <property type="entry name" value="RF_mod_PrmC"/>
    <property type="match status" value="1"/>
</dbReference>
<dbReference type="CDD" id="cd02440">
    <property type="entry name" value="AdoMet_MTases"/>
    <property type="match status" value="1"/>
</dbReference>
<evidence type="ECO:0000256" key="3">
    <source>
        <dbReference type="ARBA" id="ARBA00022691"/>
    </source>
</evidence>
<evidence type="ECO:0000259" key="6">
    <source>
        <dbReference type="Pfam" id="PF05175"/>
    </source>
</evidence>
<dbReference type="InterPro" id="IPR007848">
    <property type="entry name" value="Small_mtfrase_dom"/>
</dbReference>
<dbReference type="GO" id="GO:0003676">
    <property type="term" value="F:nucleic acid binding"/>
    <property type="evidence" value="ECO:0007669"/>
    <property type="project" value="InterPro"/>
</dbReference>
<dbReference type="RefSeq" id="WP_138196009.1">
    <property type="nucleotide sequence ID" value="NZ_VCIW01000014.1"/>
</dbReference>
<dbReference type="AlphaFoldDB" id="A0A5R9G2R0"/>
<evidence type="ECO:0000313" key="8">
    <source>
        <dbReference type="EMBL" id="TLS50642.1"/>
    </source>
</evidence>
<dbReference type="EC" id="2.1.1.297" evidence="5"/>
<comment type="caution">
    <text evidence="8">The sequence shown here is derived from an EMBL/GenBank/DDBJ whole genome shotgun (WGS) entry which is preliminary data.</text>
</comment>
<dbReference type="InterPro" id="IPR040758">
    <property type="entry name" value="PrmC_N"/>
</dbReference>
<feature type="domain" description="Release factor glutamine methyltransferase N-terminal" evidence="7">
    <location>
        <begin position="5"/>
        <end position="75"/>
    </location>
</feature>
<dbReference type="InterPro" id="IPR019874">
    <property type="entry name" value="RF_methyltr_PrmC"/>
</dbReference>
<dbReference type="PANTHER" id="PTHR18895:SF74">
    <property type="entry name" value="MTRF1L RELEASE FACTOR GLUTAMINE METHYLTRANSFERASE"/>
    <property type="match status" value="1"/>
</dbReference>
<dbReference type="PROSITE" id="PS00092">
    <property type="entry name" value="N6_MTASE"/>
    <property type="match status" value="1"/>
</dbReference>
<keyword evidence="1 5" id="KW-0489">Methyltransferase</keyword>
<evidence type="ECO:0000259" key="7">
    <source>
        <dbReference type="Pfam" id="PF17827"/>
    </source>
</evidence>
<dbReference type="EMBL" id="VCIW01000014">
    <property type="protein sequence ID" value="TLS50642.1"/>
    <property type="molecule type" value="Genomic_DNA"/>
</dbReference>
<dbReference type="GO" id="GO:0102559">
    <property type="term" value="F:peptide chain release factor N(5)-glutamine methyltransferase activity"/>
    <property type="evidence" value="ECO:0007669"/>
    <property type="project" value="UniProtKB-EC"/>
</dbReference>
<dbReference type="Pfam" id="PF05175">
    <property type="entry name" value="MTS"/>
    <property type="match status" value="1"/>
</dbReference>
<organism evidence="8 9">
    <name type="scientific">Paenibacillus antri</name>
    <dbReference type="NCBI Taxonomy" id="2582848"/>
    <lineage>
        <taxon>Bacteria</taxon>
        <taxon>Bacillati</taxon>
        <taxon>Bacillota</taxon>
        <taxon>Bacilli</taxon>
        <taxon>Bacillales</taxon>
        <taxon>Paenibacillaceae</taxon>
        <taxon>Paenibacillus</taxon>
    </lineage>
</organism>
<evidence type="ECO:0000256" key="5">
    <source>
        <dbReference type="HAMAP-Rule" id="MF_02126"/>
    </source>
</evidence>
<keyword evidence="9" id="KW-1185">Reference proteome</keyword>
<feature type="binding site" evidence="5">
    <location>
        <begin position="193"/>
        <end position="196"/>
    </location>
    <ligand>
        <name>substrate</name>
    </ligand>
</feature>
<dbReference type="SUPFAM" id="SSF53335">
    <property type="entry name" value="S-adenosyl-L-methionine-dependent methyltransferases"/>
    <property type="match status" value="1"/>
</dbReference>
<accession>A0A5R9G2R0</accession>